<accession>A0A0G2FCD5</accession>
<dbReference type="InterPro" id="IPR043129">
    <property type="entry name" value="ATPase_NBD"/>
</dbReference>
<dbReference type="OrthoDB" id="2963168at2759"/>
<evidence type="ECO:0000313" key="4">
    <source>
        <dbReference type="EMBL" id="KKY31816.1"/>
    </source>
</evidence>
<evidence type="ECO:0000256" key="2">
    <source>
        <dbReference type="ARBA" id="ARBA00022840"/>
    </source>
</evidence>
<name>A0A0G2FCD5_9PEZI</name>
<keyword evidence="5" id="KW-1185">Reference proteome</keyword>
<dbReference type="AlphaFoldDB" id="A0A0G2FCD5"/>
<comment type="caution">
    <text evidence="4">The sequence shown here is derived from an EMBL/GenBank/DDBJ whole genome shotgun (WGS) entry which is preliminary data.</text>
</comment>
<dbReference type="EMBL" id="LCUC01000356">
    <property type="protein sequence ID" value="KKY31816.1"/>
    <property type="molecule type" value="Genomic_DNA"/>
</dbReference>
<dbReference type="Proteomes" id="UP000034680">
    <property type="component" value="Unassembled WGS sequence"/>
</dbReference>
<dbReference type="PANTHER" id="PTHR14187">
    <property type="entry name" value="ALPHA KINASE/ELONGATION FACTOR 2 KINASE"/>
    <property type="match status" value="1"/>
</dbReference>
<protein>
    <submittedName>
        <fullName evidence="4">Putative actin-like atpase domain-containing protein</fullName>
    </submittedName>
</protein>
<proteinExistence type="predicted"/>
<dbReference type="PANTHER" id="PTHR14187:SF5">
    <property type="entry name" value="HEAT SHOCK 70 KDA PROTEIN 12A"/>
    <property type="match status" value="1"/>
</dbReference>
<dbReference type="SUPFAM" id="SSF53067">
    <property type="entry name" value="Actin-like ATPase domain"/>
    <property type="match status" value="2"/>
</dbReference>
<feature type="compositionally biased region" description="Basic residues" evidence="3">
    <location>
        <begin position="89"/>
        <end position="102"/>
    </location>
</feature>
<dbReference type="Gene3D" id="3.90.640.10">
    <property type="entry name" value="Actin, Chain A, domain 4"/>
    <property type="match status" value="1"/>
</dbReference>
<keyword evidence="2" id="KW-0067">ATP-binding</keyword>
<feature type="region of interest" description="Disordered" evidence="3">
    <location>
        <begin position="1"/>
        <end position="102"/>
    </location>
</feature>
<dbReference type="Pfam" id="PF00012">
    <property type="entry name" value="HSP70"/>
    <property type="match status" value="1"/>
</dbReference>
<gene>
    <name evidence="4" type="ORF">UCDDA912_g08241</name>
</gene>
<dbReference type="InterPro" id="IPR013126">
    <property type="entry name" value="Hsp_70_fam"/>
</dbReference>
<evidence type="ECO:0000313" key="5">
    <source>
        <dbReference type="Proteomes" id="UP000034680"/>
    </source>
</evidence>
<organism evidence="4 5">
    <name type="scientific">Diaporthe ampelina</name>
    <dbReference type="NCBI Taxonomy" id="1214573"/>
    <lineage>
        <taxon>Eukaryota</taxon>
        <taxon>Fungi</taxon>
        <taxon>Dikarya</taxon>
        <taxon>Ascomycota</taxon>
        <taxon>Pezizomycotina</taxon>
        <taxon>Sordariomycetes</taxon>
        <taxon>Sordariomycetidae</taxon>
        <taxon>Diaporthales</taxon>
        <taxon>Diaporthaceae</taxon>
        <taxon>Diaporthe</taxon>
    </lineage>
</organism>
<keyword evidence="1" id="KW-0547">Nucleotide-binding</keyword>
<evidence type="ECO:0000256" key="1">
    <source>
        <dbReference type="ARBA" id="ARBA00022741"/>
    </source>
</evidence>
<reference evidence="4 5" key="1">
    <citation type="submission" date="2015-05" db="EMBL/GenBank/DDBJ databases">
        <title>Distinctive expansion of gene families associated with plant cell wall degradation and secondary metabolism in the genomes of grapevine trunk pathogens.</title>
        <authorList>
            <person name="Lawrence D.P."/>
            <person name="Travadon R."/>
            <person name="Rolshausen P.E."/>
            <person name="Baumgartner K."/>
        </authorList>
    </citation>
    <scope>NUCLEOTIDE SEQUENCE [LARGE SCALE GENOMIC DNA]</scope>
    <source>
        <strain evidence="4">DA912</strain>
    </source>
</reference>
<dbReference type="CDD" id="cd10170">
    <property type="entry name" value="ASKHA_NBD_HSP70"/>
    <property type="match status" value="1"/>
</dbReference>
<evidence type="ECO:0000256" key="3">
    <source>
        <dbReference type="SAM" id="MobiDB-lite"/>
    </source>
</evidence>
<dbReference type="STRING" id="1214573.A0A0G2FCD5"/>
<sequence>MRRVKSRSPSPAGGGAEEELGSFDLYTPDSLRLIGSDTTPDNPRKRSSTAYSASPSAKRGRAVASATSGAATSGAATSGAATSGTPAVARKKKTNQVKTPPKRRVKAPKIIFGFDFGTTYSGIAYAYSGDAKKIDTMMSWDDTNNDYVKIPSAIKLDSEDETWGVHAKNLPDALRWFKLTLVNPSDLDVGVRKSAHIQNARRALQDLEMSPVEAIGAYMKKMWEHCIEKLKVAEGGEAVDTSQFHVVSSIPAIWPNYARRRMEQAVEQAGILKRRPAGRTSHDFVSEPEAAALATLSGIEGRHNIQVNEIFVVVDCGGGTADVISYKITDTDPMTIQEAVKGKGDLCGAIFVDERFKALLMSKLQGISEDARARVSDEEIQEIMSRNWEDEIRSQFSGAAKTWTIRLPFSLIDADQLDPNSGYPKLTITSAEVEEVFRPIVERIYWLVNRQIEDAVKKEGRAPKYVILVGGFGSSKYLREYLKQRCHGVEVLQRRGAEPWSAISRGAVIYGLTKLKINTPFSVDVESRISRASYGVVCEEVWDDNLHHAEDKIFDGILQKDVSIRVMKWHLVQGQDVHVDRHPSFTFTKFLAEPPEKIETIIYMSLAKDPPARKDDSVVEVFKLTWEIHVDWESLPLFVNDQQKRFRKLNYEVEMKCSAGATIFSIYHGGYKQAGRNVSLEVSETADV</sequence>
<feature type="compositionally biased region" description="Low complexity" evidence="3">
    <location>
        <begin position="62"/>
        <end position="88"/>
    </location>
</feature>
<dbReference type="Gene3D" id="3.30.420.40">
    <property type="match status" value="2"/>
</dbReference>
<reference evidence="4 5" key="2">
    <citation type="submission" date="2015-05" db="EMBL/GenBank/DDBJ databases">
        <authorList>
            <person name="Morales-Cruz A."/>
            <person name="Amrine K.C."/>
            <person name="Cantu D."/>
        </authorList>
    </citation>
    <scope>NUCLEOTIDE SEQUENCE [LARGE SCALE GENOMIC DNA]</scope>
    <source>
        <strain evidence="4">DA912</strain>
    </source>
</reference>
<dbReference type="GO" id="GO:0005524">
    <property type="term" value="F:ATP binding"/>
    <property type="evidence" value="ECO:0007669"/>
    <property type="project" value="UniProtKB-KW"/>
</dbReference>
<dbReference type="GO" id="GO:0140662">
    <property type="term" value="F:ATP-dependent protein folding chaperone"/>
    <property type="evidence" value="ECO:0007669"/>
    <property type="project" value="InterPro"/>
</dbReference>